<dbReference type="GO" id="GO:0140359">
    <property type="term" value="F:ABC-type transporter activity"/>
    <property type="evidence" value="ECO:0007669"/>
    <property type="project" value="InterPro"/>
</dbReference>
<sequence length="566" mass="64335">MALQTTSRFFIQFIRLAGPFWNSEHKTTIRGLSLALLLLTVLQIAISVIITIWSADLFDALDQRSMSRFFTQIGLIVLIFIANMAITVLHLMVKRRIQLDWRGWLTDKLISQWMKEGRHYLVTHIPGEHDNPDGRIAEDVRISTEYAIDLLHSLTYSLLMLISFTEILWDLSGTITLNLGFTEIPIQGHLVWIAMVYAASASMLGWWIGRPLTKATDHRQTVEANFRFALVKARENSLAIALIHGERHENPHFHSLFGNIINAWNQQTKAWEKIMLFSSGYSVLSMAFPILVSAPRYILGSISLGALMQAAQSFQHMVSALSWPVDNMGRVAEWRASVERVLGLTGALDQLEREIAKPDPHRIHLEKKNQSILRFDNLCISRLDGIICISCLNEEIKLGERVLIAGNAFTGNKLFKAIAGLWPWGEGTIELPDNDPLFFMPPRPFLPNGTLRAAICYPSPSDNFSQADLEYTLELSGVKDLISQLDEIGDWEKNLEREQLQRLGLVRLLLQRPKWIMMQEAFDSLDPDGEMDMIRIINQKLPDSTLLTITKQPNIQALHKRQIILS</sequence>
<dbReference type="PANTHER" id="PTHR11384">
    <property type="entry name" value="ATP-BINDING CASSETTE, SUB-FAMILY D MEMBER"/>
    <property type="match status" value="1"/>
</dbReference>
<dbReference type="Gene3D" id="1.20.1560.10">
    <property type="entry name" value="ABC transporter type 1, transmembrane domain"/>
    <property type="match status" value="1"/>
</dbReference>
<dbReference type="InterPro" id="IPR011527">
    <property type="entry name" value="ABC1_TM_dom"/>
</dbReference>
<dbReference type="InterPro" id="IPR050835">
    <property type="entry name" value="ABC_transporter_sub-D"/>
</dbReference>
<dbReference type="PROSITE" id="PS50929">
    <property type="entry name" value="ABC_TM1F"/>
    <property type="match status" value="1"/>
</dbReference>
<dbReference type="EMBL" id="LUUI01000158">
    <property type="protein sequence ID" value="OAI10172.1"/>
    <property type="molecule type" value="Genomic_DNA"/>
</dbReference>
<evidence type="ECO:0000313" key="8">
    <source>
        <dbReference type="EMBL" id="OAI10172.1"/>
    </source>
</evidence>
<comment type="caution">
    <text evidence="8">The sequence shown here is derived from an EMBL/GenBank/DDBJ whole genome shotgun (WGS) entry which is preliminary data.</text>
</comment>
<organism evidence="8 9">
    <name type="scientific">Methylomonas lenta</name>
    <dbReference type="NCBI Taxonomy" id="980561"/>
    <lineage>
        <taxon>Bacteria</taxon>
        <taxon>Pseudomonadati</taxon>
        <taxon>Pseudomonadota</taxon>
        <taxon>Gammaproteobacteria</taxon>
        <taxon>Methylococcales</taxon>
        <taxon>Methylococcaceae</taxon>
        <taxon>Methylomonas</taxon>
    </lineage>
</organism>
<keyword evidence="9" id="KW-1185">Reference proteome</keyword>
<dbReference type="AlphaFoldDB" id="A0A177MX20"/>
<dbReference type="GO" id="GO:0005524">
    <property type="term" value="F:ATP binding"/>
    <property type="evidence" value="ECO:0007669"/>
    <property type="project" value="InterPro"/>
</dbReference>
<name>A0A177MX20_9GAMM</name>
<dbReference type="InterPro" id="IPR036640">
    <property type="entry name" value="ABC1_TM_sf"/>
</dbReference>
<keyword evidence="2" id="KW-0813">Transport</keyword>
<feature type="transmembrane region" description="Helical" evidence="6">
    <location>
        <begin position="150"/>
        <end position="169"/>
    </location>
</feature>
<evidence type="ECO:0000256" key="4">
    <source>
        <dbReference type="ARBA" id="ARBA00022989"/>
    </source>
</evidence>
<evidence type="ECO:0000313" key="9">
    <source>
        <dbReference type="Proteomes" id="UP000078476"/>
    </source>
</evidence>
<dbReference type="GO" id="GO:0005886">
    <property type="term" value="C:plasma membrane"/>
    <property type="evidence" value="ECO:0007669"/>
    <property type="project" value="UniProtKB-SubCell"/>
</dbReference>
<accession>A0A177MX20</accession>
<feature type="transmembrane region" description="Helical" evidence="6">
    <location>
        <begin position="189"/>
        <end position="209"/>
    </location>
</feature>
<dbReference type="Gene3D" id="3.40.50.300">
    <property type="entry name" value="P-loop containing nucleotide triphosphate hydrolases"/>
    <property type="match status" value="1"/>
</dbReference>
<proteinExistence type="predicted"/>
<keyword evidence="5 6" id="KW-0472">Membrane</keyword>
<keyword evidence="4 6" id="KW-1133">Transmembrane helix</keyword>
<dbReference type="Pfam" id="PF06472">
    <property type="entry name" value="ABC_membrane_2"/>
    <property type="match status" value="1"/>
</dbReference>
<comment type="subcellular location">
    <subcellularLocation>
        <location evidence="1">Cell membrane</location>
        <topology evidence="1">Multi-pass membrane protein</topology>
    </subcellularLocation>
</comment>
<evidence type="ECO:0000256" key="1">
    <source>
        <dbReference type="ARBA" id="ARBA00004651"/>
    </source>
</evidence>
<keyword evidence="3 6" id="KW-0812">Transmembrane</keyword>
<dbReference type="InterPro" id="IPR027417">
    <property type="entry name" value="P-loop_NTPase"/>
</dbReference>
<dbReference type="SUPFAM" id="SSF90123">
    <property type="entry name" value="ABC transporter transmembrane region"/>
    <property type="match status" value="1"/>
</dbReference>
<evidence type="ECO:0000256" key="5">
    <source>
        <dbReference type="ARBA" id="ARBA00023136"/>
    </source>
</evidence>
<evidence type="ECO:0000259" key="7">
    <source>
        <dbReference type="PROSITE" id="PS50929"/>
    </source>
</evidence>
<protein>
    <submittedName>
        <fullName evidence="8">ABC transporter</fullName>
    </submittedName>
</protein>
<dbReference type="OrthoDB" id="9810134at2"/>
<dbReference type="SUPFAM" id="SSF52540">
    <property type="entry name" value="P-loop containing nucleoside triphosphate hydrolases"/>
    <property type="match status" value="1"/>
</dbReference>
<reference evidence="8 9" key="1">
    <citation type="submission" date="2016-03" db="EMBL/GenBank/DDBJ databases">
        <authorList>
            <person name="Ploux O."/>
        </authorList>
    </citation>
    <scope>NUCLEOTIDE SEQUENCE [LARGE SCALE GENOMIC DNA]</scope>
    <source>
        <strain evidence="8 9">R-45370</strain>
    </source>
</reference>
<evidence type="ECO:0000256" key="3">
    <source>
        <dbReference type="ARBA" id="ARBA00022692"/>
    </source>
</evidence>
<dbReference type="STRING" id="980561.A1359_17265"/>
<feature type="transmembrane region" description="Helical" evidence="6">
    <location>
        <begin position="274"/>
        <end position="292"/>
    </location>
</feature>
<gene>
    <name evidence="8" type="ORF">A1359_17265</name>
</gene>
<feature type="domain" description="ABC transmembrane type-1" evidence="7">
    <location>
        <begin position="34"/>
        <end position="323"/>
    </location>
</feature>
<evidence type="ECO:0000256" key="6">
    <source>
        <dbReference type="SAM" id="Phobius"/>
    </source>
</evidence>
<dbReference type="PANTHER" id="PTHR11384:SF59">
    <property type="entry name" value="LYSOSOMAL COBALAMIN TRANSPORTER ABCD4"/>
    <property type="match status" value="1"/>
</dbReference>
<feature type="transmembrane region" description="Helical" evidence="6">
    <location>
        <begin position="32"/>
        <end position="53"/>
    </location>
</feature>
<feature type="transmembrane region" description="Helical" evidence="6">
    <location>
        <begin position="73"/>
        <end position="93"/>
    </location>
</feature>
<dbReference type="Proteomes" id="UP000078476">
    <property type="component" value="Unassembled WGS sequence"/>
</dbReference>
<evidence type="ECO:0000256" key="2">
    <source>
        <dbReference type="ARBA" id="ARBA00022448"/>
    </source>
</evidence>
<dbReference type="RefSeq" id="WP_066987615.1">
    <property type="nucleotide sequence ID" value="NZ_LUUI01000158.1"/>
</dbReference>